<dbReference type="PANTHER" id="PTHR43477:SF4">
    <property type="entry name" value="DEHYDROGENASE_REDUCTASE SDR FAMILY MEMBER 6"/>
    <property type="match status" value="1"/>
</dbReference>
<comment type="similarity">
    <text evidence="1">Belongs to the short-chain dehydrogenases/reductases (SDR) family.</text>
</comment>
<dbReference type="PRINTS" id="PR00080">
    <property type="entry name" value="SDRFAMILY"/>
</dbReference>
<dbReference type="InterPro" id="IPR002347">
    <property type="entry name" value="SDR_fam"/>
</dbReference>
<dbReference type="PANTHER" id="PTHR43477">
    <property type="entry name" value="DIHYDROANTICAPSIN 7-DEHYDROGENASE"/>
    <property type="match status" value="1"/>
</dbReference>
<dbReference type="InterPro" id="IPR036291">
    <property type="entry name" value="NAD(P)-bd_dom_sf"/>
</dbReference>
<dbReference type="RefSeq" id="WP_422865544.1">
    <property type="nucleotide sequence ID" value="NZ_JAMSKV010000021.1"/>
</dbReference>
<name>A0ABT1WAZ4_9PROT</name>
<accession>A0ABT1WAZ4</accession>
<evidence type="ECO:0000256" key="3">
    <source>
        <dbReference type="ARBA" id="ARBA00023027"/>
    </source>
</evidence>
<reference evidence="4 5" key="1">
    <citation type="submission" date="2022-06" db="EMBL/GenBank/DDBJ databases">
        <title>Endosaccharibacter gen. nov., sp. nov., endophytic bacteria isolated from sugarcane.</title>
        <authorList>
            <person name="Pitiwittayakul N."/>
            <person name="Yukphan P."/>
            <person name="Charoenyingcharoen P."/>
            <person name="Tanasupawat S."/>
        </authorList>
    </citation>
    <scope>NUCLEOTIDE SEQUENCE [LARGE SCALE GENOMIC DNA]</scope>
    <source>
        <strain evidence="4 5">KSS8</strain>
    </source>
</reference>
<dbReference type="EMBL" id="JAMSKV010000021">
    <property type="protein sequence ID" value="MCQ8280056.1"/>
    <property type="molecule type" value="Genomic_DNA"/>
</dbReference>
<keyword evidence="5" id="KW-1185">Reference proteome</keyword>
<gene>
    <name evidence="4" type="ORF">NFI95_16565</name>
</gene>
<evidence type="ECO:0000256" key="1">
    <source>
        <dbReference type="ARBA" id="ARBA00006484"/>
    </source>
</evidence>
<dbReference type="Pfam" id="PF13561">
    <property type="entry name" value="adh_short_C2"/>
    <property type="match status" value="1"/>
</dbReference>
<keyword evidence="2" id="KW-0560">Oxidoreductase</keyword>
<comment type="caution">
    <text evidence="4">The sequence shown here is derived from an EMBL/GenBank/DDBJ whole genome shotgun (WGS) entry which is preliminary data.</text>
</comment>
<dbReference type="Proteomes" id="UP001524587">
    <property type="component" value="Unassembled WGS sequence"/>
</dbReference>
<organism evidence="4 5">
    <name type="scientific">Endosaccharibacter trunci</name>
    <dbReference type="NCBI Taxonomy" id="2812733"/>
    <lineage>
        <taxon>Bacteria</taxon>
        <taxon>Pseudomonadati</taxon>
        <taxon>Pseudomonadota</taxon>
        <taxon>Alphaproteobacteria</taxon>
        <taxon>Acetobacterales</taxon>
        <taxon>Acetobacteraceae</taxon>
        <taxon>Endosaccharibacter</taxon>
    </lineage>
</organism>
<protein>
    <submittedName>
        <fullName evidence="4">SDR family oxidoreductase</fullName>
    </submittedName>
</protein>
<evidence type="ECO:0000313" key="5">
    <source>
        <dbReference type="Proteomes" id="UP001524587"/>
    </source>
</evidence>
<evidence type="ECO:0000313" key="4">
    <source>
        <dbReference type="EMBL" id="MCQ8280056.1"/>
    </source>
</evidence>
<dbReference type="InterPro" id="IPR051122">
    <property type="entry name" value="SDR_DHRS6-like"/>
</dbReference>
<dbReference type="PROSITE" id="PS00061">
    <property type="entry name" value="ADH_SHORT"/>
    <property type="match status" value="1"/>
</dbReference>
<dbReference type="SUPFAM" id="SSF51735">
    <property type="entry name" value="NAD(P)-binding Rossmann-fold domains"/>
    <property type="match status" value="1"/>
</dbReference>
<dbReference type="InterPro" id="IPR020904">
    <property type="entry name" value="Sc_DH/Rdtase_CS"/>
</dbReference>
<dbReference type="PRINTS" id="PR00081">
    <property type="entry name" value="GDHRDH"/>
</dbReference>
<proteinExistence type="inferred from homology"/>
<keyword evidence="3" id="KW-0520">NAD</keyword>
<sequence length="255" mass="26343">MSEQSGLSSGPSARRLEGRHALVTAAAQGIGRATALRLAREGARVIAADVNATKLAELEESGIETLVFDAADPASVQTALAGRRFDIVVNCVGWVHQGTILEARYEDWNRSFQLNVGSMFLVTQATLPAMLDAGKGSIVNIASVASSVKGFPRRAAYGASKAAVIGLTKSLAADYVGRGIRCNAVCPGTVASPSLEERIAAFADPVAARADFIARQPMGRLGTADEIAAAVAFLASDESAFMTGSCMILDGGAAN</sequence>
<dbReference type="Gene3D" id="3.40.50.720">
    <property type="entry name" value="NAD(P)-binding Rossmann-like Domain"/>
    <property type="match status" value="1"/>
</dbReference>
<evidence type="ECO:0000256" key="2">
    <source>
        <dbReference type="ARBA" id="ARBA00023002"/>
    </source>
</evidence>